<feature type="compositionally biased region" description="Polar residues" evidence="1">
    <location>
        <begin position="551"/>
        <end position="560"/>
    </location>
</feature>
<feature type="compositionally biased region" description="Basic and acidic residues" evidence="1">
    <location>
        <begin position="310"/>
        <end position="329"/>
    </location>
</feature>
<dbReference type="InterPro" id="IPR003961">
    <property type="entry name" value="FN3_dom"/>
</dbReference>
<dbReference type="AlphaFoldDB" id="A0A0C9PVB1"/>
<feature type="region of interest" description="Disordered" evidence="1">
    <location>
        <begin position="110"/>
        <end position="133"/>
    </location>
</feature>
<feature type="compositionally biased region" description="Polar residues" evidence="1">
    <location>
        <begin position="338"/>
        <end position="355"/>
    </location>
</feature>
<accession>A0A9R1U798</accession>
<dbReference type="CTD" id="36133"/>
<feature type="compositionally biased region" description="Basic and acidic residues" evidence="1">
    <location>
        <begin position="466"/>
        <end position="488"/>
    </location>
</feature>
<dbReference type="EMBL" id="GBYB01005353">
    <property type="protein sequence ID" value="JAG75120.1"/>
    <property type="molecule type" value="Transcribed_RNA"/>
</dbReference>
<keyword evidence="5" id="KW-1185">Reference proteome</keyword>
<dbReference type="RefSeq" id="XP_011309970.1">
    <property type="nucleotide sequence ID" value="XM_011311668.1"/>
</dbReference>
<sequence length="1099" mass="120834">MMESVKAQSMPITETKQLCTTPEENGLEEISTQLENELLYGGGDDGETLSDDALSEDSYRLRVSDDDNVEDKIETSKTVKNNGDSVDKTELTESTPDVLETNGKLQLDIINGDKGDMREKNAEDFTDDFHVDQDNFSKDEFDVSLDKYSDSKTGKYSESSTSQTKKIISVKSLDELSDISSDSDNQDYDEPKHNDKVEELETPRITPVLKDSESDSLELDLNDKTDDNVNETIDSETVPAPPNAESNCAIPEDNIEDDDNDILMNEEVEKNSKSESTEKDIRQIDNSDAGPLPDESGGTASKSQPPVDPEEPKNKSRGHDIAPDKEKNKTGAIPASSECRNTVSGTDIKTAQSSSKKNDDQTGSKRRLSSSETDNTPKKISCIDTEKLQATEKSKTSEKSLEVPEKSGENEKIEAHHAILKSLLAPCKKSKSTDEIIDIDDDNTIDSMSSGVSVSVNDNPPVTESVTEKAKPNSEVKETISENLDDSRTRKKRRLRGDSQLMPAKDVITRAKREAAQKAELTVRKNIVTLNNDSDSDSEDSSSMVPYTPKQRATSPSSLKRNMESDERVDLSISKKLKTDNENDNAQTNANTKAEAKKTFNSVRKFFLRDNKKRLKKLTQEELEELFIQKIVETITMREEIGRLREKAKISERNQEATRLKCQQLSKQINDFEMVLNRFSADRRNSILHTPTPIKINRSVGLQVNFLTDIGVQNLRQLQAAGKGVHPKVTPKSTINGMTPPQAEDINARRGIKIRSPRRTDVPVVAPVGAPVHTALQAQPLISTVTPSSISLSKPVDTRTTASTGQPIHHVVINGVTNSITRTTKVLTPNKTNPNALIDLTGEEEKKNSLPPPLTAIITTTAGPNHVTKVQGRYQRVISTTGITLPQNAIRVVQPAGQPTPTALVNNMSNVGGAPRFVVMQPGRQIVVANNNNQIRATAGNTRAPISNITYTSVPTISNGTVRVVPTSGTTVQLYKVTHPAPLPDSVTYKHDPSLKLPPPAPSLKISKVQHGIVLSWNMPLSEKYADIASYQLYAYQEIAGIAPNSSNWKKVGDVRALPLPMACTLTQFSEGNNYYFAVRAVDTHSRYGQYSQPGNISL</sequence>
<dbReference type="InterPro" id="IPR026085">
    <property type="entry name" value="ATF7-int"/>
</dbReference>
<feature type="region of interest" description="Disordered" evidence="1">
    <location>
        <begin position="723"/>
        <end position="743"/>
    </location>
</feature>
<feature type="compositionally biased region" description="Polar residues" evidence="1">
    <location>
        <begin position="451"/>
        <end position="465"/>
    </location>
</feature>
<dbReference type="GO" id="GO:0003712">
    <property type="term" value="F:transcription coregulator activity"/>
    <property type="evidence" value="ECO:0007669"/>
    <property type="project" value="TreeGrafter"/>
</dbReference>
<dbReference type="PANTHER" id="PTHR23210">
    <property type="entry name" value="ACTIVATING TRANSCRIPTION FACTOR 7 INTERACTING PROTEIN"/>
    <property type="match status" value="1"/>
</dbReference>
<proteinExistence type="predicted"/>
<dbReference type="SUPFAM" id="SSF49265">
    <property type="entry name" value="Fibronectin type III"/>
    <property type="match status" value="1"/>
</dbReference>
<feature type="compositionally biased region" description="Acidic residues" evidence="1">
    <location>
        <begin position="44"/>
        <end position="55"/>
    </location>
</feature>
<feature type="region of interest" description="Disordered" evidence="1">
    <location>
        <begin position="448"/>
        <end position="502"/>
    </location>
</feature>
<evidence type="ECO:0000256" key="1">
    <source>
        <dbReference type="SAM" id="MobiDB-lite"/>
    </source>
</evidence>
<dbReference type="GO" id="GO:0006355">
    <property type="term" value="P:regulation of DNA-templated transcription"/>
    <property type="evidence" value="ECO:0007669"/>
    <property type="project" value="TreeGrafter"/>
</dbReference>
<dbReference type="RefSeq" id="XP_011309968.1">
    <property type="nucleotide sequence ID" value="XM_011311666.1"/>
</dbReference>
<feature type="region of interest" description="Disordered" evidence="1">
    <location>
        <begin position="1"/>
        <end position="24"/>
    </location>
</feature>
<dbReference type="InterPro" id="IPR013783">
    <property type="entry name" value="Ig-like_fold"/>
</dbReference>
<dbReference type="Pfam" id="PF16794">
    <property type="entry name" value="fn3_4"/>
    <property type="match status" value="1"/>
</dbReference>
<feature type="domain" description="Fibronectin type-III" evidence="2">
    <location>
        <begin position="998"/>
        <end position="1099"/>
    </location>
</feature>
<dbReference type="OrthoDB" id="2434995at2759"/>
<feature type="compositionally biased region" description="Acidic residues" evidence="1">
    <location>
        <begin position="253"/>
        <end position="266"/>
    </location>
</feature>
<evidence type="ECO:0000259" key="2">
    <source>
        <dbReference type="PROSITE" id="PS50853"/>
    </source>
</evidence>
<dbReference type="RefSeq" id="XP_011309969.1">
    <property type="nucleotide sequence ID" value="XM_011311667.1"/>
</dbReference>
<gene>
    <name evidence="3" type="primary">ATF7IP_2</name>
    <name evidence="4" type="synonym">ATF7IP_0</name>
    <name evidence="6 7 8 9" type="synonym">LOC105270616</name>
    <name evidence="3" type="ORF">g.24566</name>
    <name evidence="4" type="ORF">g.24578</name>
</gene>
<dbReference type="InterPro" id="IPR056565">
    <property type="entry name" value="Fn3_ATF7IP"/>
</dbReference>
<feature type="compositionally biased region" description="Basic and acidic residues" evidence="1">
    <location>
        <begin position="384"/>
        <end position="414"/>
    </location>
</feature>
<dbReference type="GO" id="GO:0005634">
    <property type="term" value="C:nucleus"/>
    <property type="evidence" value="ECO:0007669"/>
    <property type="project" value="TreeGrafter"/>
</dbReference>
<evidence type="ECO:0000313" key="5">
    <source>
        <dbReference type="Proteomes" id="UP000694866"/>
    </source>
</evidence>
<dbReference type="KEGG" id="fas:105270616"/>
<dbReference type="GeneID" id="105270616"/>
<feature type="region of interest" description="Disordered" evidence="1">
    <location>
        <begin position="74"/>
        <end position="94"/>
    </location>
</feature>
<reference evidence="3" key="1">
    <citation type="submission" date="2015-01" db="EMBL/GenBank/DDBJ databases">
        <title>Transcriptome Assembly of Fopius arisanus.</title>
        <authorList>
            <person name="Geib S."/>
        </authorList>
    </citation>
    <scope>NUCLEOTIDE SEQUENCE</scope>
</reference>
<dbReference type="RefSeq" id="XP_011309971.1">
    <property type="nucleotide sequence ID" value="XM_011311669.1"/>
</dbReference>
<accession>A0A9R1TID3</accession>
<dbReference type="EMBL" id="GBYB01005356">
    <property type="protein sequence ID" value="JAG75123.1"/>
    <property type="molecule type" value="Transcribed_RNA"/>
</dbReference>
<feature type="compositionally biased region" description="Polar residues" evidence="1">
    <location>
        <begin position="156"/>
        <end position="166"/>
    </location>
</feature>
<dbReference type="CDD" id="cd00063">
    <property type="entry name" value="FN3"/>
    <property type="match status" value="1"/>
</dbReference>
<evidence type="ECO:0000313" key="9">
    <source>
        <dbReference type="RefSeq" id="XP_011309971.1"/>
    </source>
</evidence>
<evidence type="ECO:0000313" key="4">
    <source>
        <dbReference type="EMBL" id="JAG75123.1"/>
    </source>
</evidence>
<dbReference type="GO" id="GO:0005667">
    <property type="term" value="C:transcription regulator complex"/>
    <property type="evidence" value="ECO:0007669"/>
    <property type="project" value="TreeGrafter"/>
</dbReference>
<feature type="compositionally biased region" description="Basic and acidic residues" evidence="1">
    <location>
        <begin position="561"/>
        <end position="570"/>
    </location>
</feature>
<feature type="region of interest" description="Disordered" evidence="1">
    <location>
        <begin position="38"/>
        <end position="57"/>
    </location>
</feature>
<feature type="region of interest" description="Disordered" evidence="1">
    <location>
        <begin position="531"/>
        <end position="595"/>
    </location>
</feature>
<dbReference type="Gene3D" id="2.60.40.10">
    <property type="entry name" value="Immunoglobulins"/>
    <property type="match status" value="1"/>
</dbReference>
<accession>A0A9R1TIN1</accession>
<name>A0A0C9PVB1_9HYME</name>
<evidence type="ECO:0000313" key="3">
    <source>
        <dbReference type="EMBL" id="JAG75120.1"/>
    </source>
</evidence>
<accession>A0A9R1U5P2</accession>
<evidence type="ECO:0000313" key="6">
    <source>
        <dbReference type="RefSeq" id="XP_011309968.1"/>
    </source>
</evidence>
<feature type="compositionally biased region" description="Polar residues" evidence="1">
    <location>
        <begin position="1"/>
        <end position="23"/>
    </location>
</feature>
<dbReference type="PANTHER" id="PTHR23210:SF26">
    <property type="entry name" value="ACTIVATING TRANSCRIPTION FACTOR 7-INTERACTING PROTEIN 1"/>
    <property type="match status" value="1"/>
</dbReference>
<dbReference type="Proteomes" id="UP000694866">
    <property type="component" value="Unplaced"/>
</dbReference>
<feature type="compositionally biased region" description="Basic and acidic residues" evidence="1">
    <location>
        <begin position="111"/>
        <end position="133"/>
    </location>
</feature>
<accession>A0A0C9PVB1</accession>
<feature type="region of interest" description="Disordered" evidence="1">
    <location>
        <begin position="147"/>
        <end position="414"/>
    </location>
</feature>
<dbReference type="InterPro" id="IPR036116">
    <property type="entry name" value="FN3_sf"/>
</dbReference>
<evidence type="ECO:0000313" key="8">
    <source>
        <dbReference type="RefSeq" id="XP_011309970.1"/>
    </source>
</evidence>
<organism evidence="3">
    <name type="scientific">Fopius arisanus</name>
    <dbReference type="NCBI Taxonomy" id="64838"/>
    <lineage>
        <taxon>Eukaryota</taxon>
        <taxon>Metazoa</taxon>
        <taxon>Ecdysozoa</taxon>
        <taxon>Arthropoda</taxon>
        <taxon>Hexapoda</taxon>
        <taxon>Insecta</taxon>
        <taxon>Pterygota</taxon>
        <taxon>Neoptera</taxon>
        <taxon>Endopterygota</taxon>
        <taxon>Hymenoptera</taxon>
        <taxon>Apocrita</taxon>
        <taxon>Ichneumonoidea</taxon>
        <taxon>Braconidae</taxon>
        <taxon>Opiinae</taxon>
        <taxon>Fopius</taxon>
    </lineage>
</organism>
<dbReference type="PROSITE" id="PS50853">
    <property type="entry name" value="FN3"/>
    <property type="match status" value="1"/>
</dbReference>
<dbReference type="SMART" id="SM00060">
    <property type="entry name" value="FN3"/>
    <property type="match status" value="1"/>
</dbReference>
<protein>
    <submittedName>
        <fullName evidence="4">ATF7IP_0 protein</fullName>
    </submittedName>
    <submittedName>
        <fullName evidence="3">ATF7IP_2 protein</fullName>
    </submittedName>
    <submittedName>
        <fullName evidence="6 7">Activating transcription factor 7-interacting protein 1 isoform X1</fullName>
    </submittedName>
</protein>
<feature type="compositionally biased region" description="Basic and acidic residues" evidence="1">
    <location>
        <begin position="189"/>
        <end position="202"/>
    </location>
</feature>
<feature type="compositionally biased region" description="Basic and acidic residues" evidence="1">
    <location>
        <begin position="267"/>
        <end position="285"/>
    </location>
</feature>
<evidence type="ECO:0000313" key="7">
    <source>
        <dbReference type="RefSeq" id="XP_011309969.1"/>
    </source>
</evidence>
<reference evidence="6 7" key="2">
    <citation type="submission" date="2025-04" db="UniProtKB">
        <authorList>
            <consortium name="RefSeq"/>
        </authorList>
    </citation>
    <scope>IDENTIFICATION</scope>
    <source>
        <strain evidence="6 7">USDA-PBARC FA_bdor</strain>
        <tissue evidence="6 7">Whole organism</tissue>
    </source>
</reference>